<dbReference type="GO" id="GO:0005524">
    <property type="term" value="F:ATP binding"/>
    <property type="evidence" value="ECO:0007669"/>
    <property type="project" value="UniProtKB-UniRule"/>
</dbReference>
<dbReference type="PROSITE" id="PS50003">
    <property type="entry name" value="PH_DOMAIN"/>
    <property type="match status" value="1"/>
</dbReference>
<dbReference type="FunFam" id="3.30.200.20:FF:000137">
    <property type="entry name" value="Serine/threonine-protein kinase"/>
    <property type="match status" value="1"/>
</dbReference>
<dbReference type="SUPFAM" id="SSF56112">
    <property type="entry name" value="Protein kinase-like (PK-like)"/>
    <property type="match status" value="1"/>
</dbReference>
<keyword evidence="15" id="KW-0862">Zinc</keyword>
<keyword evidence="9" id="KW-0808">Transferase</keyword>
<dbReference type="CDD" id="cd14082">
    <property type="entry name" value="STKc_PKD"/>
    <property type="match status" value="1"/>
</dbReference>
<keyword evidence="10" id="KW-0479">Metal-binding</keyword>
<dbReference type="InterPro" id="IPR008271">
    <property type="entry name" value="Ser/Thr_kinase_AS"/>
</dbReference>
<evidence type="ECO:0000256" key="4">
    <source>
        <dbReference type="ARBA" id="ARBA00008582"/>
    </source>
</evidence>
<dbReference type="PROSITE" id="PS50081">
    <property type="entry name" value="ZF_DAG_PE_2"/>
    <property type="match status" value="2"/>
</dbReference>
<dbReference type="Gene3D" id="3.30.60.20">
    <property type="match status" value="2"/>
</dbReference>
<keyword evidence="18" id="KW-0472">Membrane</keyword>
<dbReference type="InterPro" id="IPR020454">
    <property type="entry name" value="DAG/PE-bd"/>
</dbReference>
<accession>A0AAD3ND91</accession>
<dbReference type="GO" id="GO:0005829">
    <property type="term" value="C:cytosol"/>
    <property type="evidence" value="ECO:0007669"/>
    <property type="project" value="TreeGrafter"/>
</dbReference>
<evidence type="ECO:0000256" key="13">
    <source>
        <dbReference type="ARBA" id="ARBA00022771"/>
    </source>
</evidence>
<dbReference type="Pfam" id="PF00069">
    <property type="entry name" value="Pkinase"/>
    <property type="match status" value="1"/>
</dbReference>
<feature type="binding site" evidence="21">
    <location>
        <begin position="501"/>
        <end position="509"/>
    </location>
    <ligand>
        <name>ATP</name>
        <dbReference type="ChEBI" id="CHEBI:30616"/>
    </ligand>
</feature>
<dbReference type="PIRSF" id="PIRSF000552">
    <property type="entry name" value="PKC_mu_nu_D2"/>
    <property type="match status" value="1"/>
</dbReference>
<evidence type="ECO:0000256" key="6">
    <source>
        <dbReference type="ARBA" id="ARBA00022490"/>
    </source>
</evidence>
<keyword evidence="16 21" id="KW-0067">ATP-binding</keyword>
<dbReference type="GO" id="GO:0007200">
    <property type="term" value="P:phospholipase C-activating G protein-coupled receptor signaling pathway"/>
    <property type="evidence" value="ECO:0007669"/>
    <property type="project" value="TreeGrafter"/>
</dbReference>
<keyword evidence="6" id="KW-0963">Cytoplasm</keyword>
<reference evidence="26" key="1">
    <citation type="submission" date="2022-08" db="EMBL/GenBank/DDBJ databases">
        <title>Genome sequencing of akame (Lates japonicus).</title>
        <authorList>
            <person name="Hashiguchi Y."/>
            <person name="Takahashi H."/>
        </authorList>
    </citation>
    <scope>NUCLEOTIDE SEQUENCE</scope>
    <source>
        <strain evidence="26">Kochi</strain>
    </source>
</reference>
<keyword evidence="27" id="KW-1185">Reference proteome</keyword>
<dbReference type="SUPFAM" id="SSF50729">
    <property type="entry name" value="PH domain-like"/>
    <property type="match status" value="1"/>
</dbReference>
<organism evidence="26 27">
    <name type="scientific">Lates japonicus</name>
    <name type="common">Japanese lates</name>
    <dbReference type="NCBI Taxonomy" id="270547"/>
    <lineage>
        <taxon>Eukaryota</taxon>
        <taxon>Metazoa</taxon>
        <taxon>Chordata</taxon>
        <taxon>Craniata</taxon>
        <taxon>Vertebrata</taxon>
        <taxon>Euteleostomi</taxon>
        <taxon>Actinopterygii</taxon>
        <taxon>Neopterygii</taxon>
        <taxon>Teleostei</taxon>
        <taxon>Neoteleostei</taxon>
        <taxon>Acanthomorphata</taxon>
        <taxon>Carangaria</taxon>
        <taxon>Carangaria incertae sedis</taxon>
        <taxon>Centropomidae</taxon>
        <taxon>Lates</taxon>
    </lineage>
</organism>
<evidence type="ECO:0000256" key="9">
    <source>
        <dbReference type="ARBA" id="ARBA00022679"/>
    </source>
</evidence>
<dbReference type="FunFam" id="3.30.60.20:FF:000007">
    <property type="entry name" value="Serine/threonine-protein kinase"/>
    <property type="match status" value="1"/>
</dbReference>
<evidence type="ECO:0000256" key="12">
    <source>
        <dbReference type="ARBA" id="ARBA00022741"/>
    </source>
</evidence>
<dbReference type="SMART" id="SM00233">
    <property type="entry name" value="PH"/>
    <property type="match status" value="1"/>
</dbReference>
<comment type="subcellular location">
    <subcellularLocation>
        <location evidence="3">Cytoplasm</location>
    </subcellularLocation>
    <subcellularLocation>
        <location evidence="2">Membrane</location>
    </subcellularLocation>
</comment>
<dbReference type="GO" id="GO:0004697">
    <property type="term" value="F:diacylglycerol-dependent serine/threonine kinase activity"/>
    <property type="evidence" value="ECO:0007669"/>
    <property type="project" value="UniProtKB-EC"/>
</dbReference>
<keyword evidence="17" id="KW-0460">Magnesium</keyword>
<dbReference type="SMART" id="SM00220">
    <property type="entry name" value="S_TKc"/>
    <property type="match status" value="1"/>
</dbReference>
<feature type="domain" description="Protein kinase" evidence="24">
    <location>
        <begin position="495"/>
        <end position="751"/>
    </location>
</feature>
<comment type="caution">
    <text evidence="26">The sequence shown here is derived from an EMBL/GenBank/DDBJ whole genome shotgun (WGS) entry which is preliminary data.</text>
</comment>
<feature type="domain" description="Phorbol-ester/DAG-type" evidence="25">
    <location>
        <begin position="183"/>
        <end position="233"/>
    </location>
</feature>
<evidence type="ECO:0000313" key="26">
    <source>
        <dbReference type="EMBL" id="GLD69124.1"/>
    </source>
</evidence>
<feature type="non-terminal residue" evidence="26">
    <location>
        <position position="1"/>
    </location>
</feature>
<feature type="domain" description="Phorbol-ester/DAG-type" evidence="25">
    <location>
        <begin position="48"/>
        <end position="98"/>
    </location>
</feature>
<dbReference type="FunFam" id="2.30.29.30:FF:000056">
    <property type="entry name" value="Serine/threonine-protein kinase"/>
    <property type="match status" value="1"/>
</dbReference>
<keyword evidence="13" id="KW-0863">Zinc-finger</keyword>
<evidence type="ECO:0000256" key="10">
    <source>
        <dbReference type="ARBA" id="ARBA00022723"/>
    </source>
</evidence>
<dbReference type="PROSITE" id="PS50011">
    <property type="entry name" value="PROTEIN_KINASE_DOM"/>
    <property type="match status" value="1"/>
</dbReference>
<dbReference type="Gene3D" id="1.10.510.10">
    <property type="entry name" value="Transferase(Phosphotransferase) domain 1"/>
    <property type="match status" value="1"/>
</dbReference>
<dbReference type="PROSITE" id="PS00479">
    <property type="entry name" value="ZF_DAG_PE_1"/>
    <property type="match status" value="2"/>
</dbReference>
<evidence type="ECO:0000256" key="19">
    <source>
        <dbReference type="ARBA" id="ARBA00047272"/>
    </source>
</evidence>
<dbReference type="InterPro" id="IPR011009">
    <property type="entry name" value="Kinase-like_dom_sf"/>
</dbReference>
<dbReference type="Proteomes" id="UP001279410">
    <property type="component" value="Unassembled WGS sequence"/>
</dbReference>
<evidence type="ECO:0000256" key="3">
    <source>
        <dbReference type="ARBA" id="ARBA00004496"/>
    </source>
</evidence>
<dbReference type="SUPFAM" id="SSF57889">
    <property type="entry name" value="Cysteine-rich domain"/>
    <property type="match status" value="2"/>
</dbReference>
<dbReference type="PANTHER" id="PTHR22968">
    <property type="entry name" value="PROTEIN KINASE C, MU"/>
    <property type="match status" value="1"/>
</dbReference>
<dbReference type="InterPro" id="IPR017441">
    <property type="entry name" value="Protein_kinase_ATP_BS"/>
</dbReference>
<dbReference type="Pfam" id="PF00169">
    <property type="entry name" value="PH"/>
    <property type="match status" value="1"/>
</dbReference>
<gene>
    <name evidence="26" type="ORF">AKAME5_002043700</name>
</gene>
<comment type="cofactor">
    <cofactor evidence="1">
        <name>Mg(2+)</name>
        <dbReference type="ChEBI" id="CHEBI:18420"/>
    </cofactor>
</comment>
<evidence type="ECO:0000256" key="14">
    <source>
        <dbReference type="ARBA" id="ARBA00022777"/>
    </source>
</evidence>
<dbReference type="Pfam" id="PF00130">
    <property type="entry name" value="C1_1"/>
    <property type="match status" value="2"/>
</dbReference>
<dbReference type="InterPro" id="IPR001849">
    <property type="entry name" value="PH_domain"/>
</dbReference>
<dbReference type="CDD" id="cd20839">
    <property type="entry name" value="C1_PKD1_rpt1"/>
    <property type="match status" value="1"/>
</dbReference>
<evidence type="ECO:0000256" key="7">
    <source>
        <dbReference type="ARBA" id="ARBA00022527"/>
    </source>
</evidence>
<evidence type="ECO:0000259" key="25">
    <source>
        <dbReference type="PROSITE" id="PS50081"/>
    </source>
</evidence>
<dbReference type="PANTHER" id="PTHR22968:SF9">
    <property type="entry name" value="SERINE_THREONINE-PROTEIN KINASE D1"/>
    <property type="match status" value="1"/>
</dbReference>
<evidence type="ECO:0000256" key="20">
    <source>
        <dbReference type="PIRSR" id="PIRSR000552-1"/>
    </source>
</evidence>
<dbReference type="SMART" id="SM00109">
    <property type="entry name" value="C1"/>
    <property type="match status" value="2"/>
</dbReference>
<dbReference type="GO" id="GO:0008270">
    <property type="term" value="F:zinc ion binding"/>
    <property type="evidence" value="ECO:0007669"/>
    <property type="project" value="UniProtKB-KW"/>
</dbReference>
<evidence type="ECO:0000256" key="8">
    <source>
        <dbReference type="ARBA" id="ARBA00022553"/>
    </source>
</evidence>
<evidence type="ECO:0000313" key="27">
    <source>
        <dbReference type="Proteomes" id="UP001279410"/>
    </source>
</evidence>
<dbReference type="EMBL" id="BRZM01000172">
    <property type="protein sequence ID" value="GLD69124.1"/>
    <property type="molecule type" value="Genomic_DNA"/>
</dbReference>
<dbReference type="PROSITE" id="PS00108">
    <property type="entry name" value="PROTEIN_KINASE_ST"/>
    <property type="match status" value="1"/>
</dbReference>
<feature type="domain" description="PH" evidence="23">
    <location>
        <begin position="334"/>
        <end position="453"/>
    </location>
</feature>
<dbReference type="EC" id="2.7.11.13" evidence="5"/>
<comment type="catalytic activity">
    <reaction evidence="19">
        <text>L-threonyl-[protein] + ATP = O-phospho-L-threonyl-[protein] + ADP + H(+)</text>
        <dbReference type="Rhea" id="RHEA:46608"/>
        <dbReference type="Rhea" id="RHEA-COMP:11060"/>
        <dbReference type="Rhea" id="RHEA-COMP:11605"/>
        <dbReference type="ChEBI" id="CHEBI:15378"/>
        <dbReference type="ChEBI" id="CHEBI:30013"/>
        <dbReference type="ChEBI" id="CHEBI:30616"/>
        <dbReference type="ChEBI" id="CHEBI:61977"/>
        <dbReference type="ChEBI" id="CHEBI:456216"/>
        <dbReference type="EC" id="2.7.11.13"/>
    </reaction>
</comment>
<keyword evidence="11" id="KW-0677">Repeat</keyword>
<dbReference type="InterPro" id="IPR015727">
    <property type="entry name" value="Protein_Kinase_C_mu-related"/>
</dbReference>
<dbReference type="InterPro" id="IPR000719">
    <property type="entry name" value="Prot_kinase_dom"/>
</dbReference>
<protein>
    <recommendedName>
        <fullName evidence="5">protein kinase C</fullName>
        <ecNumber evidence="5">2.7.11.13</ecNumber>
    </recommendedName>
</protein>
<evidence type="ECO:0000256" key="22">
    <source>
        <dbReference type="PROSITE-ProRule" id="PRU10141"/>
    </source>
</evidence>
<feature type="binding site" evidence="21 22">
    <location>
        <position position="524"/>
    </location>
    <ligand>
        <name>ATP</name>
        <dbReference type="ChEBI" id="CHEBI:30616"/>
    </ligand>
</feature>
<evidence type="ECO:0000256" key="5">
    <source>
        <dbReference type="ARBA" id="ARBA00012429"/>
    </source>
</evidence>
<dbReference type="InterPro" id="IPR002219">
    <property type="entry name" value="PKC_DAG/PE"/>
</dbReference>
<keyword evidence="14 26" id="KW-0418">Kinase</keyword>
<dbReference type="AlphaFoldDB" id="A0AAD3ND91"/>
<evidence type="ECO:0000259" key="23">
    <source>
        <dbReference type="PROSITE" id="PS50003"/>
    </source>
</evidence>
<keyword evidence="7" id="KW-0723">Serine/threonine-protein kinase</keyword>
<dbReference type="CDD" id="cd01239">
    <property type="entry name" value="PH_PKD"/>
    <property type="match status" value="1"/>
</dbReference>
<dbReference type="FunFam" id="3.30.60.20:FF:000019">
    <property type="entry name" value="Serine/threonine-protein kinase"/>
    <property type="match status" value="1"/>
</dbReference>
<sequence length="801" mass="90672">MPRKILLFHMTRRQRTCCSCCASASRSRRETWWRPQASATVEDFQIRPHCLFVHSYRAPAFCDHCGEMLWGLVRQGLKCEGCGLNYHKRCAFKIPNNCSGVRRRRPSNVSLTGGLVNIGRPLSAEPSPPHYTDDALLSPVSPSMEQKNQLDYFPGRERRSSSQSYVGRPIELDKILLSKVKVPHTFLIHSYTRPTVCQHCKKLLKGLFRQGLQCKDCKFNCHKRCAPKVPNNCLGEVSKNGELLSPGAESDVVMVEGCLDDHDVDRGGGLLDDMDEALTSEGGLLLEAGPSDLCDLHDPDLDESPRAISPSTSNNIPLMRVVQSVKHTKRKNSNVMKEGWMVHYTSKDTLRKRHYWRLDSKCITLFQNDTGGKYYKEIPLSEILSLELAQTFSLLPDGANPHCFEIATASLVYYVGENLQRAESSVTGSSILVSGVGQDVARMWEMAIQHALMPAVSTGVSHSSHRSGHKEVSISISVSNCQIQENVDINSVYQIFPDEVLGSGQFGIVYGGKHRKSGRDVAIKIIDKLRFPTKQESQLRNEVAILQSLHHPGVVNLDCMFETPERVFVVMEKLHGDMLEMILSSEKGRLPERITKFLVTQILVALRHLHFKNIVHCDLKPENVLLASADSFPQVKLCDFGFARIIGEKSFRRSVVGTPAYLAPEVLRNKGYNRSLDMWSVGVIIYVSLSGTFPFNEDEDINDQIQNAAFMYPPHPWKKISQEAIDLINNLLQVKMRKRYSVDKTLSHPWLQDYQMWLDLRNLESRMNERYITHESDDLRWHHHAQLSGLDYPPHFSNGPR</sequence>
<evidence type="ECO:0000256" key="11">
    <source>
        <dbReference type="ARBA" id="ARBA00022737"/>
    </source>
</evidence>
<keyword evidence="12 21" id="KW-0547">Nucleotide-binding</keyword>
<dbReference type="GO" id="GO:0016020">
    <property type="term" value="C:membrane"/>
    <property type="evidence" value="ECO:0007669"/>
    <property type="project" value="UniProtKB-SubCell"/>
</dbReference>
<dbReference type="InterPro" id="IPR011993">
    <property type="entry name" value="PH-like_dom_sf"/>
</dbReference>
<name>A0AAD3ND91_LATJO</name>
<dbReference type="Gene3D" id="2.30.29.30">
    <property type="entry name" value="Pleckstrin-homology domain (PH domain)/Phosphotyrosine-binding domain (PTB)"/>
    <property type="match status" value="1"/>
</dbReference>
<evidence type="ECO:0000259" key="24">
    <source>
        <dbReference type="PROSITE" id="PS50011"/>
    </source>
</evidence>
<evidence type="ECO:0000256" key="15">
    <source>
        <dbReference type="ARBA" id="ARBA00022833"/>
    </source>
</evidence>
<dbReference type="PROSITE" id="PS00107">
    <property type="entry name" value="PROTEIN_KINASE_ATP"/>
    <property type="match status" value="1"/>
</dbReference>
<dbReference type="InterPro" id="IPR046349">
    <property type="entry name" value="C1-like_sf"/>
</dbReference>
<evidence type="ECO:0000256" key="2">
    <source>
        <dbReference type="ARBA" id="ARBA00004370"/>
    </source>
</evidence>
<dbReference type="GO" id="GO:0035556">
    <property type="term" value="P:intracellular signal transduction"/>
    <property type="evidence" value="ECO:0007669"/>
    <property type="project" value="TreeGrafter"/>
</dbReference>
<evidence type="ECO:0000256" key="21">
    <source>
        <dbReference type="PIRSR" id="PIRSR000552-2"/>
    </source>
</evidence>
<feature type="active site" description="Proton acceptor" evidence="20">
    <location>
        <position position="618"/>
    </location>
</feature>
<comment type="similarity">
    <text evidence="4">Belongs to the protein kinase superfamily. CAMK Ser/Thr protein kinase family. PKD subfamily.</text>
</comment>
<evidence type="ECO:0000256" key="16">
    <source>
        <dbReference type="ARBA" id="ARBA00022840"/>
    </source>
</evidence>
<dbReference type="PRINTS" id="PR00008">
    <property type="entry name" value="DAGPEDOMAIN"/>
</dbReference>
<evidence type="ECO:0000256" key="18">
    <source>
        <dbReference type="ARBA" id="ARBA00023136"/>
    </source>
</evidence>
<evidence type="ECO:0000256" key="17">
    <source>
        <dbReference type="ARBA" id="ARBA00022842"/>
    </source>
</evidence>
<keyword evidence="8" id="KW-0597">Phosphoprotein</keyword>
<proteinExistence type="inferred from homology"/>
<evidence type="ECO:0000256" key="1">
    <source>
        <dbReference type="ARBA" id="ARBA00001946"/>
    </source>
</evidence>
<dbReference type="FunFam" id="1.10.510.10:FF:000151">
    <property type="entry name" value="Serine/threonine-protein kinase"/>
    <property type="match status" value="1"/>
</dbReference>